<evidence type="ECO:0000313" key="3">
    <source>
        <dbReference type="RefSeq" id="XP_008571896.1"/>
    </source>
</evidence>
<sequence>MKEVVRSRTPTKESTTVEIWTHPQPQRKSEGKKAEKSQRRVTFHLPEGSQESSSDGGLGDHDAGSLPSTSHALPLGYPQEYLDHAAPNNRTEGDGNSDPESTFIPGLKKGTVETNTNHSSVHVSFLNELMICV</sequence>
<proteinExistence type="predicted"/>
<keyword evidence="2" id="KW-1185">Reference proteome</keyword>
<dbReference type="RefSeq" id="XP_008571896.1">
    <property type="nucleotide sequence ID" value="XM_008573674.1"/>
</dbReference>
<reference evidence="3" key="1">
    <citation type="submission" date="2025-08" db="UniProtKB">
        <authorList>
            <consortium name="RefSeq"/>
        </authorList>
    </citation>
    <scope>IDENTIFICATION</scope>
</reference>
<accession>A0ABM0QU55</accession>
<evidence type="ECO:0000256" key="1">
    <source>
        <dbReference type="SAM" id="MobiDB-lite"/>
    </source>
</evidence>
<protein>
    <submittedName>
        <fullName evidence="3">Protocadherin-11 X-linked-like</fullName>
    </submittedName>
</protein>
<dbReference type="GeneID" id="103591260"/>
<evidence type="ECO:0000313" key="2">
    <source>
        <dbReference type="Proteomes" id="UP000694923"/>
    </source>
</evidence>
<gene>
    <name evidence="3" type="primary">LOC103591260</name>
</gene>
<organism evidence="2 3">
    <name type="scientific">Galeopterus variegatus</name>
    <name type="common">Malayan flying lemur</name>
    <name type="synonym">Cynocephalus variegatus</name>
    <dbReference type="NCBI Taxonomy" id="482537"/>
    <lineage>
        <taxon>Eukaryota</taxon>
        <taxon>Metazoa</taxon>
        <taxon>Chordata</taxon>
        <taxon>Craniata</taxon>
        <taxon>Vertebrata</taxon>
        <taxon>Euteleostomi</taxon>
        <taxon>Mammalia</taxon>
        <taxon>Eutheria</taxon>
        <taxon>Euarchontoglires</taxon>
        <taxon>Dermoptera</taxon>
        <taxon>Cynocephalidae</taxon>
        <taxon>Galeopterus</taxon>
    </lineage>
</organism>
<feature type="compositionally biased region" description="Polar residues" evidence="1">
    <location>
        <begin position="12"/>
        <end position="26"/>
    </location>
</feature>
<dbReference type="Proteomes" id="UP000694923">
    <property type="component" value="Unplaced"/>
</dbReference>
<feature type="region of interest" description="Disordered" evidence="1">
    <location>
        <begin position="1"/>
        <end position="114"/>
    </location>
</feature>
<name>A0ABM0QU55_GALVR</name>
<feature type="compositionally biased region" description="Basic and acidic residues" evidence="1">
    <location>
        <begin position="27"/>
        <end position="38"/>
    </location>
</feature>